<reference evidence="4 5" key="1">
    <citation type="journal article" date="2016" name="Sci. Rep.">
        <title>Metabolic traits of an uncultured archaeal lineage -MSBL1- from brine pools of the Red Sea.</title>
        <authorList>
            <person name="Mwirichia R."/>
            <person name="Alam I."/>
            <person name="Rashid M."/>
            <person name="Vinu M."/>
            <person name="Ba-Alawi W."/>
            <person name="Anthony Kamau A."/>
            <person name="Kamanda Ngugi D."/>
            <person name="Goker M."/>
            <person name="Klenk H.P."/>
            <person name="Bajic V."/>
            <person name="Stingl U."/>
        </authorList>
    </citation>
    <scope>NUCLEOTIDE SEQUENCE [LARGE SCALE GENOMIC DNA]</scope>
    <source>
        <strain evidence="4">SCGC-AAA261D19</strain>
    </source>
</reference>
<sequence>MSSPLSSSYSSFKEKSKQELIEKIQQLESELEEARKARGIYIPKDQLENLVTKNWSNKEIANHFNVSISTIKRRIRKYDLTGIRKPGRKPKEQKPEVREVEKEEWITVEKYIRELDEEYNFIEKLVPAFKFINPNTLVCSNKKKNPEGKFTTLGIYFIVLQSAVYFINYTRFKYSERPTNFREIYNWARENAFDSLEVRFQKSSFTIIKPIAYAFLNPEQKPEVIKAGGEGG</sequence>
<protein>
    <recommendedName>
        <fullName evidence="3">Insertion element IS150 protein InsJ-like helix-turn-helix domain-containing protein</fullName>
    </recommendedName>
</protein>
<accession>A0A133V626</accession>
<keyword evidence="2" id="KW-0812">Transmembrane</keyword>
<keyword evidence="2" id="KW-0472">Membrane</keyword>
<feature type="domain" description="Insertion element IS150 protein InsJ-like helix-turn-helix" evidence="3">
    <location>
        <begin position="51"/>
        <end position="88"/>
    </location>
</feature>
<keyword evidence="5" id="KW-1185">Reference proteome</keyword>
<feature type="transmembrane region" description="Helical" evidence="2">
    <location>
        <begin position="150"/>
        <end position="167"/>
    </location>
</feature>
<keyword evidence="2" id="KW-1133">Transmembrane helix</keyword>
<evidence type="ECO:0000259" key="3">
    <source>
        <dbReference type="Pfam" id="PF13518"/>
    </source>
</evidence>
<dbReference type="EMBL" id="LHXX01000035">
    <property type="protein sequence ID" value="KXB01895.1"/>
    <property type="molecule type" value="Genomic_DNA"/>
</dbReference>
<feature type="coiled-coil region" evidence="1">
    <location>
        <begin position="10"/>
        <end position="37"/>
    </location>
</feature>
<gene>
    <name evidence="4" type="ORF">AKJ43_02910</name>
</gene>
<dbReference type="AlphaFoldDB" id="A0A133V626"/>
<dbReference type="SUPFAM" id="SSF46689">
    <property type="entry name" value="Homeodomain-like"/>
    <property type="match status" value="1"/>
</dbReference>
<evidence type="ECO:0000256" key="1">
    <source>
        <dbReference type="SAM" id="Coils"/>
    </source>
</evidence>
<proteinExistence type="predicted"/>
<organism evidence="4 5">
    <name type="scientific">candidate division MSBL1 archaeon SCGC-AAA261D19</name>
    <dbReference type="NCBI Taxonomy" id="1698273"/>
    <lineage>
        <taxon>Archaea</taxon>
        <taxon>Methanobacteriati</taxon>
        <taxon>Methanobacteriota</taxon>
        <taxon>candidate division MSBL1</taxon>
    </lineage>
</organism>
<dbReference type="Proteomes" id="UP000070400">
    <property type="component" value="Unassembled WGS sequence"/>
</dbReference>
<comment type="caution">
    <text evidence="4">The sequence shown here is derived from an EMBL/GenBank/DDBJ whole genome shotgun (WGS) entry which is preliminary data.</text>
</comment>
<keyword evidence="1" id="KW-0175">Coiled coil</keyword>
<evidence type="ECO:0000313" key="5">
    <source>
        <dbReference type="Proteomes" id="UP000070400"/>
    </source>
</evidence>
<evidence type="ECO:0000313" key="4">
    <source>
        <dbReference type="EMBL" id="KXB01895.1"/>
    </source>
</evidence>
<dbReference type="InterPro" id="IPR009057">
    <property type="entry name" value="Homeodomain-like_sf"/>
</dbReference>
<dbReference type="InterPro" id="IPR055247">
    <property type="entry name" value="InsJ-like_HTH"/>
</dbReference>
<evidence type="ECO:0000256" key="2">
    <source>
        <dbReference type="SAM" id="Phobius"/>
    </source>
</evidence>
<dbReference type="Pfam" id="PF13518">
    <property type="entry name" value="HTH_28"/>
    <property type="match status" value="1"/>
</dbReference>
<name>A0A133V626_9EURY</name>